<accession>A0A3M6TRS3</accession>
<comment type="caution">
    <text evidence="1">The sequence shown here is derived from an EMBL/GenBank/DDBJ whole genome shotgun (WGS) entry which is preliminary data.</text>
</comment>
<dbReference type="EMBL" id="RCHS01003083">
    <property type="protein sequence ID" value="RMX43968.1"/>
    <property type="molecule type" value="Genomic_DNA"/>
</dbReference>
<dbReference type="Proteomes" id="UP000275408">
    <property type="component" value="Unassembled WGS sequence"/>
</dbReference>
<dbReference type="AlphaFoldDB" id="A0A3M6TRS3"/>
<proteinExistence type="predicted"/>
<reference evidence="1 2" key="1">
    <citation type="journal article" date="2018" name="Sci. Rep.">
        <title>Comparative analysis of the Pocillopora damicornis genome highlights role of immune system in coral evolution.</title>
        <authorList>
            <person name="Cunning R."/>
            <person name="Bay R.A."/>
            <person name="Gillette P."/>
            <person name="Baker A.C."/>
            <person name="Traylor-Knowles N."/>
        </authorList>
    </citation>
    <scope>NUCLEOTIDE SEQUENCE [LARGE SCALE GENOMIC DNA]</scope>
    <source>
        <strain evidence="1">RSMAS</strain>
        <tissue evidence="1">Whole animal</tissue>
    </source>
</reference>
<keyword evidence="2" id="KW-1185">Reference proteome</keyword>
<evidence type="ECO:0000313" key="1">
    <source>
        <dbReference type="EMBL" id="RMX43968.1"/>
    </source>
</evidence>
<evidence type="ECO:0000313" key="2">
    <source>
        <dbReference type="Proteomes" id="UP000275408"/>
    </source>
</evidence>
<gene>
    <name evidence="1" type="ORF">pdam_00017568</name>
</gene>
<organism evidence="1 2">
    <name type="scientific">Pocillopora damicornis</name>
    <name type="common">Cauliflower coral</name>
    <name type="synonym">Millepora damicornis</name>
    <dbReference type="NCBI Taxonomy" id="46731"/>
    <lineage>
        <taxon>Eukaryota</taxon>
        <taxon>Metazoa</taxon>
        <taxon>Cnidaria</taxon>
        <taxon>Anthozoa</taxon>
        <taxon>Hexacorallia</taxon>
        <taxon>Scleractinia</taxon>
        <taxon>Astrocoeniina</taxon>
        <taxon>Pocilloporidae</taxon>
        <taxon>Pocillopora</taxon>
    </lineage>
</organism>
<name>A0A3M6TRS3_POCDA</name>
<protein>
    <submittedName>
        <fullName evidence="1">Uncharacterized protein</fullName>
    </submittedName>
</protein>
<sequence length="95" mass="11783">MRGTFMKINLKVVTTSIAELRETEKLILEDRRRRLRRFHPYWTFPRPVESWFEIRMHMRNFPAALFRRHLKMERESFDNLLTLLRGYVQRETTLT</sequence>